<dbReference type="PANTHER" id="PTHR21301">
    <property type="entry name" value="REVERSE TRANSCRIPTASE"/>
    <property type="match status" value="1"/>
</dbReference>
<evidence type="ECO:0000313" key="6">
    <source>
        <dbReference type="Proteomes" id="UP000663829"/>
    </source>
</evidence>
<name>A0A814QUS8_9BILA</name>
<keyword evidence="6" id="KW-1185">Reference proteome</keyword>
<dbReference type="OrthoDB" id="9909555at2759"/>
<evidence type="ECO:0000313" key="2">
    <source>
        <dbReference type="EMBL" id="CAF1017477.1"/>
    </source>
</evidence>
<organism evidence="3 6">
    <name type="scientific">Didymodactylos carnosus</name>
    <dbReference type="NCBI Taxonomy" id="1234261"/>
    <lineage>
        <taxon>Eukaryota</taxon>
        <taxon>Metazoa</taxon>
        <taxon>Spiralia</taxon>
        <taxon>Gnathifera</taxon>
        <taxon>Rotifera</taxon>
        <taxon>Eurotatoria</taxon>
        <taxon>Bdelloidea</taxon>
        <taxon>Philodinida</taxon>
        <taxon>Philodinidae</taxon>
        <taxon>Didymodactylos</taxon>
    </lineage>
</organism>
<comment type="caution">
    <text evidence="3">The sequence shown here is derived from an EMBL/GenBank/DDBJ whole genome shotgun (WGS) entry which is preliminary data.</text>
</comment>
<proteinExistence type="predicted"/>
<feature type="compositionally biased region" description="Polar residues" evidence="1">
    <location>
        <begin position="38"/>
        <end position="56"/>
    </location>
</feature>
<evidence type="ECO:0000256" key="1">
    <source>
        <dbReference type="SAM" id="MobiDB-lite"/>
    </source>
</evidence>
<evidence type="ECO:0000313" key="4">
    <source>
        <dbReference type="EMBL" id="CAF3786582.1"/>
    </source>
</evidence>
<protein>
    <recommendedName>
        <fullName evidence="7">Reverse transcriptase domain-containing protein</fullName>
    </recommendedName>
</protein>
<gene>
    <name evidence="3" type="ORF">GPM918_LOCUS19835</name>
    <name evidence="2" type="ORF">OVA965_LOCUS15356</name>
    <name evidence="5" type="ORF">SRO942_LOCUS19832</name>
    <name evidence="4" type="ORF">TMI583_LOCUS15362</name>
</gene>
<evidence type="ECO:0008006" key="7">
    <source>
        <dbReference type="Google" id="ProtNLM"/>
    </source>
</evidence>
<dbReference type="EMBL" id="CAJNOQ010006114">
    <property type="protein sequence ID" value="CAF1123965.1"/>
    <property type="molecule type" value="Genomic_DNA"/>
</dbReference>
<reference evidence="3" key="1">
    <citation type="submission" date="2021-02" db="EMBL/GenBank/DDBJ databases">
        <authorList>
            <person name="Nowell W R."/>
        </authorList>
    </citation>
    <scope>NUCLEOTIDE SEQUENCE</scope>
</reference>
<dbReference type="Proteomes" id="UP000682733">
    <property type="component" value="Unassembled WGS sequence"/>
</dbReference>
<dbReference type="Proteomes" id="UP000677228">
    <property type="component" value="Unassembled WGS sequence"/>
</dbReference>
<dbReference type="PANTHER" id="PTHR21301:SF10">
    <property type="entry name" value="REVERSE TRANSCRIPTASE DOMAIN-CONTAINING PROTEIN"/>
    <property type="match status" value="1"/>
</dbReference>
<evidence type="ECO:0000313" key="3">
    <source>
        <dbReference type="EMBL" id="CAF1123965.1"/>
    </source>
</evidence>
<dbReference type="Proteomes" id="UP000663829">
    <property type="component" value="Unassembled WGS sequence"/>
</dbReference>
<evidence type="ECO:0000313" key="5">
    <source>
        <dbReference type="EMBL" id="CAF3887478.1"/>
    </source>
</evidence>
<sequence length="367" mass="42257">MIRYTIKPSKAVVSVSLHQNSLNANDSRFPNIDHYNDDSATSVTKSSQRYQSNQRKTTIKNNDNNNDRNPKIKNKKKGLKFIPNKPFHLTNVFRHCITKLLSSSSSFTGITTDAFLLSAYSNRSEFIMNLPTDEQMALRSLQYYDDIITRPADKNVGIVVMQSSVYESKVLQQLNDREYYESLSYNPTNQTKQRIIFEVNQLFKKKLINFSTLKFIEPKNLSCGTFYILPKIHKKHCPERPIISGIDHLTSNISDYLERLLIPYVSLLQEYAMNDYPVQNYIVLKDTNHLLKEIELVDKKILNRNLNVQHLYMVTGDITSLYTNIPQDDGIQALSNFITNFGFLLDFPLSTSASSLLLDPILKNNFS</sequence>
<dbReference type="EMBL" id="CAJNOK010006888">
    <property type="protein sequence ID" value="CAF1017477.1"/>
    <property type="molecule type" value="Genomic_DNA"/>
</dbReference>
<dbReference type="AlphaFoldDB" id="A0A814QUS8"/>
<dbReference type="Proteomes" id="UP000681722">
    <property type="component" value="Unassembled WGS sequence"/>
</dbReference>
<dbReference type="EMBL" id="CAJOBA010006897">
    <property type="protein sequence ID" value="CAF3786582.1"/>
    <property type="molecule type" value="Genomic_DNA"/>
</dbReference>
<dbReference type="EMBL" id="CAJOBC010006114">
    <property type="protein sequence ID" value="CAF3887478.1"/>
    <property type="molecule type" value="Genomic_DNA"/>
</dbReference>
<accession>A0A814QUS8</accession>
<feature type="region of interest" description="Disordered" evidence="1">
    <location>
        <begin position="26"/>
        <end position="74"/>
    </location>
</feature>